<sequence length="152" mass="17094">MVFFLSMIGVSHRNGVILVYDWCLSQRYGVILVYDWCLTKVLQKQMDLELDLFTDSKEKSLSLITNVVARVTVQSLSSQPVDHEDAIKNLGTSEVADRLGDYSEEDEEFSSNEDLEGEGSDSEAMIGEDPLGRRSRKAARAKIPANTRVRTF</sequence>
<name>A0A7R9DNQ6_TIMCR</name>
<protein>
    <submittedName>
        <fullName evidence="2">Uncharacterized protein</fullName>
    </submittedName>
</protein>
<proteinExistence type="predicted"/>
<dbReference type="EMBL" id="OC335181">
    <property type="protein sequence ID" value="CAD7418197.1"/>
    <property type="molecule type" value="Genomic_DNA"/>
</dbReference>
<dbReference type="PANTHER" id="PTHR13280:SF17">
    <property type="entry name" value="KRUEPPEL TARGET AT 95D, ISOFORM A"/>
    <property type="match status" value="1"/>
</dbReference>
<accession>A0A7R9DNQ6</accession>
<dbReference type="PANTHER" id="PTHR13280">
    <property type="entry name" value="PHOSPHOFURIN ACIDIC CLUSTER SORTING PROTEIN"/>
    <property type="match status" value="1"/>
</dbReference>
<reference evidence="2" key="1">
    <citation type="submission" date="2020-11" db="EMBL/GenBank/DDBJ databases">
        <authorList>
            <person name="Tran Van P."/>
        </authorList>
    </citation>
    <scope>NUCLEOTIDE SEQUENCE</scope>
</reference>
<gene>
    <name evidence="2" type="ORF">TCEB3V08_LOCUS13236</name>
</gene>
<dbReference type="AlphaFoldDB" id="A0A7R9DNQ6"/>
<dbReference type="GO" id="GO:0072659">
    <property type="term" value="P:protein localization to plasma membrane"/>
    <property type="evidence" value="ECO:0007669"/>
    <property type="project" value="TreeGrafter"/>
</dbReference>
<feature type="compositionally biased region" description="Acidic residues" evidence="1">
    <location>
        <begin position="102"/>
        <end position="121"/>
    </location>
</feature>
<organism evidence="2">
    <name type="scientific">Timema cristinae</name>
    <name type="common">Walking stick</name>
    <dbReference type="NCBI Taxonomy" id="61476"/>
    <lineage>
        <taxon>Eukaryota</taxon>
        <taxon>Metazoa</taxon>
        <taxon>Ecdysozoa</taxon>
        <taxon>Arthropoda</taxon>
        <taxon>Hexapoda</taxon>
        <taxon>Insecta</taxon>
        <taxon>Pterygota</taxon>
        <taxon>Neoptera</taxon>
        <taxon>Polyneoptera</taxon>
        <taxon>Phasmatodea</taxon>
        <taxon>Timematodea</taxon>
        <taxon>Timematoidea</taxon>
        <taxon>Timematidae</taxon>
        <taxon>Timema</taxon>
    </lineage>
</organism>
<evidence type="ECO:0000313" key="2">
    <source>
        <dbReference type="EMBL" id="CAD7418197.1"/>
    </source>
</evidence>
<feature type="region of interest" description="Disordered" evidence="1">
    <location>
        <begin position="92"/>
        <end position="152"/>
    </location>
</feature>
<evidence type="ECO:0000256" key="1">
    <source>
        <dbReference type="SAM" id="MobiDB-lite"/>
    </source>
</evidence>
<dbReference type="InterPro" id="IPR019381">
    <property type="entry name" value="PACS1/2_C"/>
</dbReference>